<evidence type="ECO:0000256" key="2">
    <source>
        <dbReference type="ARBA" id="ARBA00022676"/>
    </source>
</evidence>
<dbReference type="InterPro" id="IPR008630">
    <property type="entry name" value="Glyco_trans_34"/>
</dbReference>
<protein>
    <submittedName>
        <fullName evidence="6">Uncharacterized protein</fullName>
    </submittedName>
</protein>
<reference evidence="6" key="1">
    <citation type="journal article" date="2020" name="Fungal Divers.">
        <title>Resolving the Mortierellaceae phylogeny through synthesis of multi-gene phylogenetics and phylogenomics.</title>
        <authorList>
            <person name="Vandepol N."/>
            <person name="Liber J."/>
            <person name="Desiro A."/>
            <person name="Na H."/>
            <person name="Kennedy M."/>
            <person name="Barry K."/>
            <person name="Grigoriev I.V."/>
            <person name="Miller A.N."/>
            <person name="O'Donnell K."/>
            <person name="Stajich J.E."/>
            <person name="Bonito G."/>
        </authorList>
    </citation>
    <scope>NUCLEOTIDE SEQUENCE</scope>
    <source>
        <strain evidence="6">NRRL 28262</strain>
    </source>
</reference>
<dbReference type="Gene3D" id="3.90.550.10">
    <property type="entry name" value="Spore Coat Polysaccharide Biosynthesis Protein SpsA, Chain A"/>
    <property type="match status" value="1"/>
</dbReference>
<dbReference type="PANTHER" id="PTHR31306">
    <property type="entry name" value="ALPHA-1,6-MANNOSYLTRANSFERASE MNN11-RELATED"/>
    <property type="match status" value="1"/>
</dbReference>
<dbReference type="GO" id="GO:0016757">
    <property type="term" value="F:glycosyltransferase activity"/>
    <property type="evidence" value="ECO:0007669"/>
    <property type="project" value="UniProtKB-KW"/>
</dbReference>
<evidence type="ECO:0000256" key="3">
    <source>
        <dbReference type="ARBA" id="ARBA00022679"/>
    </source>
</evidence>
<comment type="similarity">
    <text evidence="1">Belongs to the glycosyltransferase 34 family.</text>
</comment>
<dbReference type="EMBL" id="JAAAIL010000072">
    <property type="protein sequence ID" value="KAG0280312.1"/>
    <property type="molecule type" value="Genomic_DNA"/>
</dbReference>
<dbReference type="Pfam" id="PF05637">
    <property type="entry name" value="Glyco_transf_34"/>
    <property type="match status" value="1"/>
</dbReference>
<comment type="caution">
    <text evidence="6">The sequence shown here is derived from an EMBL/GenBank/DDBJ whole genome shotgun (WGS) entry which is preliminary data.</text>
</comment>
<sequence length="599" mass="68167">MPIRRTYWAIGLVCFMLLVFSHRRSNYTNDDAGDISHIPAGRTQQQQQKPPPGRGGESGDTSKKHPPAPPVLEKSYTRDPAVLDNNNNPTTQSFQPLTIPNASNQYDSLIIIPTSWMQLQNRVWVRETLFGIKNNLEPCARYNGHIIYKFYIYGQSTWDKQGIYTAQYMQAQVRNLHGEFMEFDDWHFTNRTVVSRHAIWGDALDWAVNTFVPQEKVKVDKVIIFDSTSIVNIQKLESIAKQTPGVGTAGLLHTWGETPTTPYAALISFPAAQQILKSRAIIEENRMFMDLITAATLYYNSQLVETIKVVQGEGPLWQGDINQIKTTTAVVGMVHQLEDWIPLSQRLAVQPISPCAVDPNRQKSIAVLTSSYIYADMCMAEAALPSADNKRIYAEKHGYYFVARAAEFAQEEYRHRQRVWGKIGAIQKVLPHYEWILWMDMDAIVANLDRDARDIIRQAEQLNENKANEVSVIVARPLKDNMLNAGVMLIKNTDWSRRFLMEVQRRKIWYNRKPSYEQGAIWDVMRDPLWSSGVYLFDRDVHTMNTFPSFYEQGDFIVHFAPAGCPSVPVLQALRNIQSGDSIVGVGVEEKKVAAPPKA</sequence>
<evidence type="ECO:0000256" key="5">
    <source>
        <dbReference type="SAM" id="SignalP"/>
    </source>
</evidence>
<keyword evidence="3" id="KW-0808">Transferase</keyword>
<keyword evidence="2" id="KW-0328">Glycosyltransferase</keyword>
<dbReference type="SUPFAM" id="SSF53448">
    <property type="entry name" value="Nucleotide-diphospho-sugar transferases"/>
    <property type="match status" value="1"/>
</dbReference>
<name>A0AAD4DK80_9FUNG</name>
<feature type="compositionally biased region" description="Low complexity" evidence="4">
    <location>
        <begin position="39"/>
        <end position="48"/>
    </location>
</feature>
<gene>
    <name evidence="6" type="ORF">BGZ95_010591</name>
</gene>
<keyword evidence="7" id="KW-1185">Reference proteome</keyword>
<dbReference type="AlphaFoldDB" id="A0AAD4DK80"/>
<feature type="compositionally biased region" description="Polar residues" evidence="4">
    <location>
        <begin position="84"/>
        <end position="99"/>
    </location>
</feature>
<keyword evidence="5" id="KW-0732">Signal</keyword>
<dbReference type="GO" id="GO:0000139">
    <property type="term" value="C:Golgi membrane"/>
    <property type="evidence" value="ECO:0007669"/>
    <property type="project" value="TreeGrafter"/>
</dbReference>
<feature type="region of interest" description="Disordered" evidence="4">
    <location>
        <begin position="31"/>
        <end position="99"/>
    </location>
</feature>
<evidence type="ECO:0000313" key="6">
    <source>
        <dbReference type="EMBL" id="KAG0280312.1"/>
    </source>
</evidence>
<proteinExistence type="inferred from homology"/>
<dbReference type="GO" id="GO:0006487">
    <property type="term" value="P:protein N-linked glycosylation"/>
    <property type="evidence" value="ECO:0007669"/>
    <property type="project" value="TreeGrafter"/>
</dbReference>
<feature type="chain" id="PRO_5042239135" evidence="5">
    <location>
        <begin position="22"/>
        <end position="599"/>
    </location>
</feature>
<evidence type="ECO:0000256" key="1">
    <source>
        <dbReference type="ARBA" id="ARBA00005664"/>
    </source>
</evidence>
<dbReference type="Proteomes" id="UP001194580">
    <property type="component" value="Unassembled WGS sequence"/>
</dbReference>
<organism evidence="6 7">
    <name type="scientific">Linnemannia exigua</name>
    <dbReference type="NCBI Taxonomy" id="604196"/>
    <lineage>
        <taxon>Eukaryota</taxon>
        <taxon>Fungi</taxon>
        <taxon>Fungi incertae sedis</taxon>
        <taxon>Mucoromycota</taxon>
        <taxon>Mortierellomycotina</taxon>
        <taxon>Mortierellomycetes</taxon>
        <taxon>Mortierellales</taxon>
        <taxon>Mortierellaceae</taxon>
        <taxon>Linnemannia</taxon>
    </lineage>
</organism>
<evidence type="ECO:0000313" key="7">
    <source>
        <dbReference type="Proteomes" id="UP001194580"/>
    </source>
</evidence>
<dbReference type="PANTHER" id="PTHR31306:SF4">
    <property type="entry name" value="ALPHA-1,2-GALACTOSYLTRANSFERASE"/>
    <property type="match status" value="1"/>
</dbReference>
<dbReference type="InterPro" id="IPR029044">
    <property type="entry name" value="Nucleotide-diphossugar_trans"/>
</dbReference>
<accession>A0AAD4DK80</accession>
<evidence type="ECO:0000256" key="4">
    <source>
        <dbReference type="SAM" id="MobiDB-lite"/>
    </source>
</evidence>
<feature type="signal peptide" evidence="5">
    <location>
        <begin position="1"/>
        <end position="21"/>
    </location>
</feature>